<proteinExistence type="predicted"/>
<keyword evidence="5" id="KW-1185">Reference proteome</keyword>
<feature type="transmembrane region" description="Helical" evidence="1">
    <location>
        <begin position="328"/>
        <end position="349"/>
    </location>
</feature>
<gene>
    <name evidence="4" type="ORF">GCM10008174_34980</name>
</gene>
<feature type="transmembrane region" description="Helical" evidence="1">
    <location>
        <begin position="278"/>
        <end position="298"/>
    </location>
</feature>
<dbReference type="PANTHER" id="PTHR33741">
    <property type="entry name" value="TRANSMEMBRANE PROTEIN DDB_G0269096-RELATED"/>
    <property type="match status" value="1"/>
</dbReference>
<keyword evidence="1" id="KW-0812">Transmembrane</keyword>
<feature type="domain" description="GTP cyclohydrolase II" evidence="2">
    <location>
        <begin position="167"/>
        <end position="237"/>
    </location>
</feature>
<keyword evidence="1" id="KW-0472">Membrane</keyword>
<sequence length="469" mass="49020">MDSFRHPGRELRTATVDLRLGRAVVIQGEAPLVVLAAETATQEGVDELLECSTSLRLVLAGGRAAFSEGRTLAEFSRPKAYRFPDDLLTPVALERLAGPDQALGRLEQVAAPNDAEAAVTLARLSHLIPALVVGARHRSAPELAHVDAATIARSQASAQRPVMRFVAEAAMPLEFAPTARALSFRSTHDGSEHLAIVVGDVSKASAPLVRVHSRCFTGDLLPHVEGSQVDTMLQVIRRLIPDTPPISRKERALAIVGALTGVLATGLLSRIATGDASATPWIIAPMGASAVLLFAAPASPLAQPWSLIGSNLVAALVGVAAARTIPDPAMACAAAIAGAIALMAAFRCLHPPSGAVALTAVLGGPAIANLGYGYALWPVMGNSLILLTSAILFNGLAGRSYPHLRRLAPPVGSPGEQIPEDGFAARDLDAALRSFGRFIDVDRQDLGLILKDAQLRAHSRRLGGATCRT</sequence>
<dbReference type="SUPFAM" id="SSF142695">
    <property type="entry name" value="RibA-like"/>
    <property type="match status" value="1"/>
</dbReference>
<evidence type="ECO:0000313" key="5">
    <source>
        <dbReference type="Proteomes" id="UP001143309"/>
    </source>
</evidence>
<dbReference type="InterPro" id="IPR058581">
    <property type="entry name" value="TM_HPP"/>
</dbReference>
<reference evidence="4" key="1">
    <citation type="journal article" date="2014" name="Int. J. Syst. Evol. Microbiol.">
        <title>Complete genome sequence of Corynebacterium casei LMG S-19264T (=DSM 44701T), isolated from a smear-ripened cheese.</title>
        <authorList>
            <consortium name="US DOE Joint Genome Institute (JGI-PGF)"/>
            <person name="Walter F."/>
            <person name="Albersmeier A."/>
            <person name="Kalinowski J."/>
            <person name="Ruckert C."/>
        </authorList>
    </citation>
    <scope>NUCLEOTIDE SEQUENCE</scope>
    <source>
        <strain evidence="4">VKM B-2748</strain>
    </source>
</reference>
<feature type="transmembrane region" description="Helical" evidence="1">
    <location>
        <begin position="305"/>
        <end position="322"/>
    </location>
</feature>
<comment type="caution">
    <text evidence="4">The sequence shown here is derived from an EMBL/GenBank/DDBJ whole genome shotgun (WGS) entry which is preliminary data.</text>
</comment>
<name>A0A9W6JR45_9HYPH</name>
<dbReference type="PANTHER" id="PTHR33741:SF5">
    <property type="entry name" value="TRANSMEMBRANE PROTEIN DDB_G0269096-RELATED"/>
    <property type="match status" value="1"/>
</dbReference>
<dbReference type="Proteomes" id="UP001143309">
    <property type="component" value="Unassembled WGS sequence"/>
</dbReference>
<evidence type="ECO:0000313" key="4">
    <source>
        <dbReference type="EMBL" id="GLK81757.1"/>
    </source>
</evidence>
<feature type="domain" description="HPP transmembrane region" evidence="3">
    <location>
        <begin position="245"/>
        <end position="402"/>
    </location>
</feature>
<dbReference type="InterPro" id="IPR032677">
    <property type="entry name" value="GTP_cyclohydro_II"/>
</dbReference>
<keyword evidence="1" id="KW-1133">Transmembrane helix</keyword>
<dbReference type="InterPro" id="IPR036144">
    <property type="entry name" value="RibA-like_sf"/>
</dbReference>
<dbReference type="EMBL" id="BSFL01000005">
    <property type="protein sequence ID" value="GLK81757.1"/>
    <property type="molecule type" value="Genomic_DNA"/>
</dbReference>
<feature type="transmembrane region" description="Helical" evidence="1">
    <location>
        <begin position="252"/>
        <end position="272"/>
    </location>
</feature>
<evidence type="ECO:0000259" key="2">
    <source>
        <dbReference type="Pfam" id="PF00925"/>
    </source>
</evidence>
<dbReference type="InterPro" id="IPR007065">
    <property type="entry name" value="HPP"/>
</dbReference>
<dbReference type="Pfam" id="PF04982">
    <property type="entry name" value="TM_HPP"/>
    <property type="match status" value="1"/>
</dbReference>
<evidence type="ECO:0000256" key="1">
    <source>
        <dbReference type="SAM" id="Phobius"/>
    </source>
</evidence>
<protein>
    <recommendedName>
        <fullName evidence="6">HPP family protein</fullName>
    </recommendedName>
</protein>
<dbReference type="Gene3D" id="3.40.50.10990">
    <property type="entry name" value="GTP cyclohydrolase II"/>
    <property type="match status" value="1"/>
</dbReference>
<dbReference type="AlphaFoldDB" id="A0A9W6JR45"/>
<evidence type="ECO:0000259" key="3">
    <source>
        <dbReference type="Pfam" id="PF04982"/>
    </source>
</evidence>
<dbReference type="Pfam" id="PF00925">
    <property type="entry name" value="GTP_cyclohydro2"/>
    <property type="match status" value="1"/>
</dbReference>
<feature type="transmembrane region" description="Helical" evidence="1">
    <location>
        <begin position="380"/>
        <end position="397"/>
    </location>
</feature>
<accession>A0A9W6JR45</accession>
<evidence type="ECO:0008006" key="6">
    <source>
        <dbReference type="Google" id="ProtNLM"/>
    </source>
</evidence>
<reference evidence="4" key="2">
    <citation type="submission" date="2023-01" db="EMBL/GenBank/DDBJ databases">
        <authorList>
            <person name="Sun Q."/>
            <person name="Evtushenko L."/>
        </authorList>
    </citation>
    <scope>NUCLEOTIDE SEQUENCE</scope>
    <source>
        <strain evidence="4">VKM B-2748</strain>
    </source>
</reference>
<organism evidence="4 5">
    <name type="scientific">Methylopila turkensis</name>
    <dbReference type="NCBI Taxonomy" id="1437816"/>
    <lineage>
        <taxon>Bacteria</taxon>
        <taxon>Pseudomonadati</taxon>
        <taxon>Pseudomonadota</taxon>
        <taxon>Alphaproteobacteria</taxon>
        <taxon>Hyphomicrobiales</taxon>
        <taxon>Methylopilaceae</taxon>
        <taxon>Methylopila</taxon>
    </lineage>
</organism>